<dbReference type="EMBL" id="JAAGBB010000010">
    <property type="protein sequence ID" value="MBR0664771.1"/>
    <property type="molecule type" value="Genomic_DNA"/>
</dbReference>
<protein>
    <submittedName>
        <fullName evidence="1">Uncharacterized protein</fullName>
    </submittedName>
</protein>
<evidence type="ECO:0000313" key="1">
    <source>
        <dbReference type="EMBL" id="MBR0664771.1"/>
    </source>
</evidence>
<dbReference type="RefSeq" id="WP_211852434.1">
    <property type="nucleotide sequence ID" value="NZ_JAAGBB010000010.1"/>
</dbReference>
<accession>A0ABS5EWU9</accession>
<keyword evidence="2" id="KW-1185">Reference proteome</keyword>
<sequence>MGMPAAFIGSFGTANSGWPMSWALLHRTNPQPVVAAATILIGIANETTDRVGAWRWQAPRRYAARS</sequence>
<name>A0ABS5EWU9_9PROT</name>
<gene>
    <name evidence="1" type="ORF">GXW71_10455</name>
</gene>
<reference evidence="2" key="1">
    <citation type="journal article" date="2021" name="Syst. Appl. Microbiol.">
        <title>Roseomonas hellenica sp. nov., isolated from roots of wild-growing Alkanna tinctoria.</title>
        <authorList>
            <person name="Rat A."/>
            <person name="Naranjo H.D."/>
            <person name="Lebbe L."/>
            <person name="Cnockaert M."/>
            <person name="Krigas N."/>
            <person name="Grigoriadou K."/>
            <person name="Maloupa E."/>
            <person name="Willems A."/>
        </authorList>
    </citation>
    <scope>NUCLEOTIDE SEQUENCE [LARGE SCALE GENOMIC DNA]</scope>
    <source>
        <strain evidence="2">LMG 31523</strain>
    </source>
</reference>
<comment type="caution">
    <text evidence="1">The sequence shown here is derived from an EMBL/GenBank/DDBJ whole genome shotgun (WGS) entry which is preliminary data.</text>
</comment>
<proteinExistence type="predicted"/>
<organism evidence="1 2">
    <name type="scientific">Plastoroseomonas hellenica</name>
    <dbReference type="NCBI Taxonomy" id="2687306"/>
    <lineage>
        <taxon>Bacteria</taxon>
        <taxon>Pseudomonadati</taxon>
        <taxon>Pseudomonadota</taxon>
        <taxon>Alphaproteobacteria</taxon>
        <taxon>Acetobacterales</taxon>
        <taxon>Acetobacteraceae</taxon>
        <taxon>Plastoroseomonas</taxon>
    </lineage>
</organism>
<evidence type="ECO:0000313" key="2">
    <source>
        <dbReference type="Proteomes" id="UP001196870"/>
    </source>
</evidence>
<dbReference type="Proteomes" id="UP001196870">
    <property type="component" value="Unassembled WGS sequence"/>
</dbReference>